<dbReference type="GO" id="GO:1990544">
    <property type="term" value="P:mitochondrial ATP transmembrane transport"/>
    <property type="evidence" value="ECO:0007669"/>
    <property type="project" value="InterPro"/>
</dbReference>
<keyword evidence="7" id="KW-0999">Mitochondrion inner membrane</keyword>
<dbReference type="AlphaFoldDB" id="A0AAN5CU23"/>
<comment type="similarity">
    <text evidence="2 13">Belongs to the mitochondrial carrier (TC 2.A.29) family.</text>
</comment>
<evidence type="ECO:0000256" key="5">
    <source>
        <dbReference type="ARBA" id="ARBA00022692"/>
    </source>
</evidence>
<evidence type="ECO:0000256" key="4">
    <source>
        <dbReference type="ARBA" id="ARBA00022449"/>
    </source>
</evidence>
<dbReference type="InterPro" id="IPR023395">
    <property type="entry name" value="MCP_dom_sf"/>
</dbReference>
<comment type="function">
    <text evidence="14">Catalyzes the exchange of ADP and ATP across the membrane.</text>
</comment>
<keyword evidence="8" id="KW-1133">Transmembrane helix</keyword>
<evidence type="ECO:0000256" key="8">
    <source>
        <dbReference type="ARBA" id="ARBA00022989"/>
    </source>
</evidence>
<evidence type="ECO:0000256" key="7">
    <source>
        <dbReference type="ARBA" id="ARBA00022792"/>
    </source>
</evidence>
<dbReference type="EMBL" id="BTRK01000004">
    <property type="protein sequence ID" value="GMR50410.1"/>
    <property type="molecule type" value="Genomic_DNA"/>
</dbReference>
<keyword evidence="16" id="KW-1185">Reference proteome</keyword>
<evidence type="ECO:0000256" key="6">
    <source>
        <dbReference type="ARBA" id="ARBA00022737"/>
    </source>
</evidence>
<dbReference type="InterPro" id="IPR018108">
    <property type="entry name" value="MCP_transmembrane"/>
</dbReference>
<evidence type="ECO:0000256" key="14">
    <source>
        <dbReference type="RuleBase" id="RU368008"/>
    </source>
</evidence>
<keyword evidence="3 13" id="KW-0813">Transport</keyword>
<evidence type="ECO:0000256" key="1">
    <source>
        <dbReference type="ARBA" id="ARBA00004448"/>
    </source>
</evidence>
<dbReference type="Proteomes" id="UP001328107">
    <property type="component" value="Unassembled WGS sequence"/>
</dbReference>
<evidence type="ECO:0000256" key="13">
    <source>
        <dbReference type="RuleBase" id="RU000488"/>
    </source>
</evidence>
<reference evidence="16" key="1">
    <citation type="submission" date="2022-10" db="EMBL/GenBank/DDBJ databases">
        <title>Genome assembly of Pristionchus species.</title>
        <authorList>
            <person name="Yoshida K."/>
            <person name="Sommer R.J."/>
        </authorList>
    </citation>
    <scope>NUCLEOTIDE SEQUENCE [LARGE SCALE GENOMIC DNA]</scope>
    <source>
        <strain evidence="16">RS5460</strain>
    </source>
</reference>
<dbReference type="PROSITE" id="PS50920">
    <property type="entry name" value="SOLCAR"/>
    <property type="match status" value="1"/>
</dbReference>
<evidence type="ECO:0000256" key="9">
    <source>
        <dbReference type="ARBA" id="ARBA00023128"/>
    </source>
</evidence>
<evidence type="ECO:0000256" key="3">
    <source>
        <dbReference type="ARBA" id="ARBA00022448"/>
    </source>
</evidence>
<keyword evidence="9" id="KW-0496">Mitochondrion</keyword>
<keyword evidence="5 12" id="KW-0812">Transmembrane</keyword>
<dbReference type="PANTHER" id="PTHR45635:SF14">
    <property type="entry name" value="ADP_ATP TRANSLOCASE"/>
    <property type="match status" value="1"/>
</dbReference>
<evidence type="ECO:0000313" key="16">
    <source>
        <dbReference type="Proteomes" id="UP001328107"/>
    </source>
</evidence>
<organism evidence="15 16">
    <name type="scientific">Pristionchus mayeri</name>
    <dbReference type="NCBI Taxonomy" id="1317129"/>
    <lineage>
        <taxon>Eukaryota</taxon>
        <taxon>Metazoa</taxon>
        <taxon>Ecdysozoa</taxon>
        <taxon>Nematoda</taxon>
        <taxon>Chromadorea</taxon>
        <taxon>Rhabditida</taxon>
        <taxon>Rhabditina</taxon>
        <taxon>Diplogasteromorpha</taxon>
        <taxon>Diplogasteroidea</taxon>
        <taxon>Neodiplogasteridae</taxon>
        <taxon>Pristionchus</taxon>
    </lineage>
</organism>
<accession>A0AAN5CU23</accession>
<feature type="repeat" description="Solcar" evidence="12">
    <location>
        <begin position="86"/>
        <end position="177"/>
    </location>
</feature>
<evidence type="ECO:0000256" key="12">
    <source>
        <dbReference type="PROSITE-ProRule" id="PRU00282"/>
    </source>
</evidence>
<name>A0AAN5CU23_9BILA</name>
<comment type="subcellular location">
    <subcellularLocation>
        <location evidence="14">Membrane</location>
        <topology evidence="14">Multi-pass membrane protein</topology>
    </subcellularLocation>
    <subcellularLocation>
        <location evidence="1">Mitochondrion inner membrane</location>
        <topology evidence="1">Multi-pass membrane protein</topology>
    </subcellularLocation>
</comment>
<protein>
    <recommendedName>
        <fullName evidence="14">ADP/ATP translocase</fullName>
    </recommendedName>
    <alternativeName>
        <fullName evidence="14">ADP,ATP carrier protein</fullName>
    </alternativeName>
</protein>
<dbReference type="PANTHER" id="PTHR45635">
    <property type="entry name" value="ADP,ATP CARRIER PROTEIN 1-RELATED-RELATED"/>
    <property type="match status" value="1"/>
</dbReference>
<dbReference type="GO" id="GO:0005743">
    <property type="term" value="C:mitochondrial inner membrane"/>
    <property type="evidence" value="ECO:0007669"/>
    <property type="project" value="UniProtKB-SubCell"/>
</dbReference>
<keyword evidence="6" id="KW-0677">Repeat</keyword>
<dbReference type="GO" id="GO:0005471">
    <property type="term" value="F:ATP:ADP antiporter activity"/>
    <property type="evidence" value="ECO:0007669"/>
    <property type="project" value="UniProtKB-UniRule"/>
</dbReference>
<comment type="subunit">
    <text evidence="14">Monomer.</text>
</comment>
<comment type="caution">
    <text evidence="15">The sequence shown here is derived from an EMBL/GenBank/DDBJ whole genome shotgun (WGS) entry which is preliminary data.</text>
</comment>
<comment type="catalytic activity">
    <reaction evidence="11">
        <text>ADP(in) + ATP(out) = ADP(out) + ATP(in)</text>
        <dbReference type="Rhea" id="RHEA:34999"/>
        <dbReference type="ChEBI" id="CHEBI:30616"/>
        <dbReference type="ChEBI" id="CHEBI:456216"/>
    </reaction>
    <physiologicalReaction direction="left-to-right" evidence="11">
        <dbReference type="Rhea" id="RHEA:35000"/>
    </physiologicalReaction>
</comment>
<evidence type="ECO:0000313" key="15">
    <source>
        <dbReference type="EMBL" id="GMR50410.1"/>
    </source>
</evidence>
<proteinExistence type="inferred from homology"/>
<sequence>MADDDLGWDAPIPEKKTMEFSVMNKFLLDLVSGGSVAAIAETATIPIGGSLASVARFAPSLGLSLAFKEQYKNIFLEGVDKNDRARFMGGNMLSGAAAGATALCFVHPTQTFFARLAAQRDVVRTVRMRATSRETALGCLLSTFNSLNMFKAFFSSLPGNTFHGAFYFGLYDTMKVEGASGDQKLNFFSSFSLAVATTSLSYPFFIAGTINPDHVTFFLNHESSNNKVLSFVKNTVGYVVHQTQNFGLRQFAIRSVTGALVLASYDEIQKWLH</sequence>
<evidence type="ECO:0000256" key="11">
    <source>
        <dbReference type="ARBA" id="ARBA00024143"/>
    </source>
</evidence>
<keyword evidence="4" id="KW-0050">Antiport</keyword>
<evidence type="ECO:0000256" key="2">
    <source>
        <dbReference type="ARBA" id="ARBA00006375"/>
    </source>
</evidence>
<dbReference type="GO" id="GO:1901029">
    <property type="term" value="P:negative regulation of mitochondrial outer membrane permeabilization involved in apoptotic signaling pathway"/>
    <property type="evidence" value="ECO:0007669"/>
    <property type="project" value="TreeGrafter"/>
</dbReference>
<dbReference type="Pfam" id="PF00153">
    <property type="entry name" value="Mito_carr"/>
    <property type="match status" value="1"/>
</dbReference>
<dbReference type="GO" id="GO:0140021">
    <property type="term" value="P:mitochondrial ADP transmembrane transport"/>
    <property type="evidence" value="ECO:0007669"/>
    <property type="project" value="InterPro"/>
</dbReference>
<dbReference type="InterPro" id="IPR002113">
    <property type="entry name" value="ADT_euk_type"/>
</dbReference>
<dbReference type="Gene3D" id="1.50.40.10">
    <property type="entry name" value="Mitochondrial carrier domain"/>
    <property type="match status" value="1"/>
</dbReference>
<evidence type="ECO:0000256" key="10">
    <source>
        <dbReference type="ARBA" id="ARBA00023136"/>
    </source>
</evidence>
<keyword evidence="10 12" id="KW-0472">Membrane</keyword>
<dbReference type="SUPFAM" id="SSF103506">
    <property type="entry name" value="Mitochondrial carrier"/>
    <property type="match status" value="1"/>
</dbReference>
<gene>
    <name evidence="15" type="ORF">PMAYCL1PPCAC_20605</name>
</gene>